<evidence type="ECO:0000256" key="18">
    <source>
        <dbReference type="ARBA" id="ARBA00022842"/>
    </source>
</evidence>
<dbReference type="InterPro" id="IPR000489">
    <property type="entry name" value="Pterin-binding_dom"/>
</dbReference>
<dbReference type="Proteomes" id="UP000595662">
    <property type="component" value="Chromosome 3"/>
</dbReference>
<organism evidence="26 27">
    <name type="scientific">Penicillium digitatum</name>
    <name type="common">Green mold</name>
    <dbReference type="NCBI Taxonomy" id="36651"/>
    <lineage>
        <taxon>Eukaryota</taxon>
        <taxon>Fungi</taxon>
        <taxon>Dikarya</taxon>
        <taxon>Ascomycota</taxon>
        <taxon>Pezizomycotina</taxon>
        <taxon>Eurotiomycetes</taxon>
        <taxon>Eurotiomycetidae</taxon>
        <taxon>Eurotiales</taxon>
        <taxon>Aspergillaceae</taxon>
        <taxon>Penicillium</taxon>
    </lineage>
</organism>
<evidence type="ECO:0000256" key="22">
    <source>
        <dbReference type="ARBA" id="ARBA00061548"/>
    </source>
</evidence>
<dbReference type="Pfam" id="PF01288">
    <property type="entry name" value="HPPK"/>
    <property type="match status" value="1"/>
</dbReference>
<comment type="pathway">
    <text evidence="6">Cofactor biosynthesis; tetrahydrofolate biosynthesis; 2-amino-4-hydroxy-6-hydroxymethyl-7,8-dihydropteridine diphosphate from 7,8-dihydroneopterin triphosphate: step 3/4.</text>
</comment>
<dbReference type="PROSITE" id="PS00793">
    <property type="entry name" value="DHPS_2"/>
    <property type="match status" value="1"/>
</dbReference>
<dbReference type="RefSeq" id="XP_014533724.2">
    <property type="nucleotide sequence ID" value="XM_014678238.2"/>
</dbReference>
<feature type="domain" description="Pterin-binding" evidence="25">
    <location>
        <begin position="297"/>
        <end position="562"/>
    </location>
</feature>
<dbReference type="GO" id="GO:0004156">
    <property type="term" value="F:dihydropteroate synthase activity"/>
    <property type="evidence" value="ECO:0007669"/>
    <property type="project" value="UniProtKB-EC"/>
</dbReference>
<dbReference type="CDD" id="cd00739">
    <property type="entry name" value="DHPS"/>
    <property type="match status" value="1"/>
</dbReference>
<keyword evidence="20" id="KW-0511">Multifunctional enzyme</keyword>
<evidence type="ECO:0000256" key="14">
    <source>
        <dbReference type="ARBA" id="ARBA00022723"/>
    </source>
</evidence>
<evidence type="ECO:0000313" key="27">
    <source>
        <dbReference type="Proteomes" id="UP000595662"/>
    </source>
</evidence>
<dbReference type="GO" id="GO:0003848">
    <property type="term" value="F:2-amino-4-hydroxy-6-hydroxymethyldihydropteridine diphosphokinase activity"/>
    <property type="evidence" value="ECO:0007669"/>
    <property type="project" value="UniProtKB-EC"/>
</dbReference>
<evidence type="ECO:0000256" key="9">
    <source>
        <dbReference type="ARBA" id="ARBA00009951"/>
    </source>
</evidence>
<dbReference type="Gene3D" id="3.20.20.20">
    <property type="entry name" value="Dihydropteroate synthase-like"/>
    <property type="match status" value="1"/>
</dbReference>
<evidence type="ECO:0000256" key="23">
    <source>
        <dbReference type="ARBA" id="ARBA00067568"/>
    </source>
</evidence>
<dbReference type="NCBIfam" id="TIGR01498">
    <property type="entry name" value="folK"/>
    <property type="match status" value="1"/>
</dbReference>
<evidence type="ECO:0000256" key="15">
    <source>
        <dbReference type="ARBA" id="ARBA00022741"/>
    </source>
</evidence>
<comment type="catalytic activity">
    <reaction evidence="3">
        <text>7,8-dihydroneopterin = 6-hydroxymethyl-7,8-dihydropterin + glycolaldehyde</text>
        <dbReference type="Rhea" id="RHEA:10540"/>
        <dbReference type="ChEBI" id="CHEBI:17001"/>
        <dbReference type="ChEBI" id="CHEBI:17071"/>
        <dbReference type="ChEBI" id="CHEBI:44841"/>
        <dbReference type="EC" id="4.1.2.25"/>
    </reaction>
</comment>
<dbReference type="GeneID" id="26234814"/>
<comment type="function">
    <text evidence="21">Catalyzes three sequential steps of tetrahydrofolate biosynthesis.</text>
</comment>
<dbReference type="InterPro" id="IPR035907">
    <property type="entry name" value="Hppk_sf"/>
</dbReference>
<dbReference type="InterPro" id="IPR011005">
    <property type="entry name" value="Dihydropteroate_synth-like_sf"/>
</dbReference>
<evidence type="ECO:0000256" key="20">
    <source>
        <dbReference type="ARBA" id="ARBA00023268"/>
    </source>
</evidence>
<dbReference type="GO" id="GO:0016301">
    <property type="term" value="F:kinase activity"/>
    <property type="evidence" value="ECO:0007669"/>
    <property type="project" value="UniProtKB-KW"/>
</dbReference>
<comment type="pathway">
    <text evidence="7">Cofactor biosynthesis; tetrahydrofolate biosynthesis; 2-amino-4-hydroxy-6-hydroxymethyl-7,8-dihydropteridine diphosphate from 7,8-dihydroneopterin triphosphate: step 4/4.</text>
</comment>
<evidence type="ECO:0000256" key="19">
    <source>
        <dbReference type="ARBA" id="ARBA00022909"/>
    </source>
</evidence>
<dbReference type="InterPro" id="IPR045031">
    <property type="entry name" value="DHP_synth-like"/>
</dbReference>
<dbReference type="GO" id="GO:0046654">
    <property type="term" value="P:tetrahydrofolate biosynthetic process"/>
    <property type="evidence" value="ECO:0007669"/>
    <property type="project" value="UniProtKB-UniPathway"/>
</dbReference>
<dbReference type="GO" id="GO:0046656">
    <property type="term" value="P:folic acid biosynthetic process"/>
    <property type="evidence" value="ECO:0007669"/>
    <property type="project" value="UniProtKB-KW"/>
</dbReference>
<evidence type="ECO:0000256" key="8">
    <source>
        <dbReference type="ARBA" id="ARBA00009640"/>
    </source>
</evidence>
<comment type="similarity">
    <text evidence="22">In the central section; belongs to the HPPK family.</text>
</comment>
<evidence type="ECO:0000256" key="10">
    <source>
        <dbReference type="ARBA" id="ARBA00012458"/>
    </source>
</evidence>
<accession>A0A7T6XP67</accession>
<dbReference type="Gene3D" id="3.30.70.560">
    <property type="entry name" value="7,8-Dihydro-6-hydroxymethylpterin-pyrophosphokinase HPPK"/>
    <property type="match status" value="1"/>
</dbReference>
<dbReference type="GO" id="GO:0005740">
    <property type="term" value="C:mitochondrial envelope"/>
    <property type="evidence" value="ECO:0007669"/>
    <property type="project" value="TreeGrafter"/>
</dbReference>
<dbReference type="GO" id="GO:0004150">
    <property type="term" value="F:dihydroneopterin aldolase activity"/>
    <property type="evidence" value="ECO:0007669"/>
    <property type="project" value="UniProtKB-EC"/>
</dbReference>
<dbReference type="KEGG" id="pdp:PDIP_64980"/>
<dbReference type="PROSITE" id="PS50972">
    <property type="entry name" value="PTERIN_BINDING"/>
    <property type="match status" value="1"/>
</dbReference>
<comment type="catalytic activity">
    <reaction evidence="1">
        <text>(7,8-dihydropterin-6-yl)methyl diphosphate + 4-aminobenzoate = 7,8-dihydropteroate + diphosphate</text>
        <dbReference type="Rhea" id="RHEA:19949"/>
        <dbReference type="ChEBI" id="CHEBI:17836"/>
        <dbReference type="ChEBI" id="CHEBI:17839"/>
        <dbReference type="ChEBI" id="CHEBI:33019"/>
        <dbReference type="ChEBI" id="CHEBI:72950"/>
        <dbReference type="EC" id="2.5.1.15"/>
    </reaction>
</comment>
<evidence type="ECO:0000256" key="21">
    <source>
        <dbReference type="ARBA" id="ARBA00058009"/>
    </source>
</evidence>
<keyword evidence="18" id="KW-0460">Magnesium</keyword>
<evidence type="ECO:0000256" key="3">
    <source>
        <dbReference type="ARBA" id="ARBA00001353"/>
    </source>
</evidence>
<evidence type="ECO:0000256" key="1">
    <source>
        <dbReference type="ARBA" id="ARBA00000012"/>
    </source>
</evidence>
<evidence type="ECO:0000256" key="2">
    <source>
        <dbReference type="ARBA" id="ARBA00000198"/>
    </source>
</evidence>
<dbReference type="CDD" id="cd00483">
    <property type="entry name" value="HPPK"/>
    <property type="match status" value="1"/>
</dbReference>
<dbReference type="PROSITE" id="PS00794">
    <property type="entry name" value="HPPK"/>
    <property type="match status" value="1"/>
</dbReference>
<dbReference type="EC" id="2.5.1.15" evidence="10"/>
<comment type="similarity">
    <text evidence="8">In the N-terminal section; belongs to the DHNA family.</text>
</comment>
<dbReference type="Pfam" id="PF00809">
    <property type="entry name" value="Pterin_bind"/>
    <property type="match status" value="1"/>
</dbReference>
<dbReference type="UniPathway" id="UPA00077">
    <property type="reaction ID" value="UER00155"/>
</dbReference>
<evidence type="ECO:0000256" key="7">
    <source>
        <dbReference type="ARBA" id="ARBA00005051"/>
    </source>
</evidence>
<dbReference type="PROSITE" id="PS00792">
    <property type="entry name" value="DHPS_1"/>
    <property type="match status" value="1"/>
</dbReference>
<dbReference type="GO" id="GO:0005524">
    <property type="term" value="F:ATP binding"/>
    <property type="evidence" value="ECO:0007669"/>
    <property type="project" value="UniProtKB-KW"/>
</dbReference>
<keyword evidence="16" id="KW-0418">Kinase</keyword>
<evidence type="ECO:0000313" key="26">
    <source>
        <dbReference type="EMBL" id="QQK44680.1"/>
    </source>
</evidence>
<evidence type="ECO:0000256" key="13">
    <source>
        <dbReference type="ARBA" id="ARBA00022679"/>
    </source>
</evidence>
<evidence type="ECO:0000259" key="25">
    <source>
        <dbReference type="PROSITE" id="PS50972"/>
    </source>
</evidence>
<keyword evidence="15" id="KW-0547">Nucleotide-binding</keyword>
<dbReference type="VEuPathDB" id="FungiDB:PDIP_64980"/>
<keyword evidence="13" id="KW-0808">Transferase</keyword>
<evidence type="ECO:0000256" key="11">
    <source>
        <dbReference type="ARBA" id="ARBA00013043"/>
    </source>
</evidence>
<evidence type="ECO:0000256" key="4">
    <source>
        <dbReference type="ARBA" id="ARBA00001946"/>
    </source>
</evidence>
<keyword evidence="19" id="KW-0289">Folate biosynthesis</keyword>
<dbReference type="PANTHER" id="PTHR20941:SF1">
    <property type="entry name" value="FOLIC ACID SYNTHESIS PROTEIN FOL1"/>
    <property type="match status" value="1"/>
</dbReference>
<evidence type="ECO:0000256" key="5">
    <source>
        <dbReference type="ARBA" id="ARBA00004763"/>
    </source>
</evidence>
<comment type="cofactor">
    <cofactor evidence="4">
        <name>Mg(2+)</name>
        <dbReference type="ChEBI" id="CHEBI:18420"/>
    </cofactor>
</comment>
<dbReference type="AlphaFoldDB" id="A0A7T6XP67"/>
<protein>
    <recommendedName>
        <fullName evidence="23">Folic acid synthesis protein FOL1</fullName>
        <ecNumber evidence="10">2.5.1.15</ecNumber>
        <ecNumber evidence="12">2.7.6.3</ecNumber>
        <ecNumber evidence="11">4.1.2.25</ecNumber>
    </recommendedName>
    <alternativeName>
        <fullName evidence="24">Folic acid synthesis protein fol1</fullName>
    </alternativeName>
</protein>
<dbReference type="GO" id="GO:0046872">
    <property type="term" value="F:metal ion binding"/>
    <property type="evidence" value="ECO:0007669"/>
    <property type="project" value="UniProtKB-KW"/>
</dbReference>
<evidence type="ECO:0000256" key="24">
    <source>
        <dbReference type="ARBA" id="ARBA00068111"/>
    </source>
</evidence>
<comment type="pathway">
    <text evidence="5">Cofactor biosynthesis; tetrahydrofolate biosynthesis; 7,8-dihydrofolate from 2-amino-4-hydroxy-6-hydroxymethyl-7,8-dihydropteridine diphosphate and 4-aminobenzoate: step 1/2.</text>
</comment>
<comment type="catalytic activity">
    <reaction evidence="2">
        <text>6-hydroxymethyl-7,8-dihydropterin + ATP = (7,8-dihydropterin-6-yl)methyl diphosphate + AMP + H(+)</text>
        <dbReference type="Rhea" id="RHEA:11412"/>
        <dbReference type="ChEBI" id="CHEBI:15378"/>
        <dbReference type="ChEBI" id="CHEBI:30616"/>
        <dbReference type="ChEBI" id="CHEBI:44841"/>
        <dbReference type="ChEBI" id="CHEBI:72950"/>
        <dbReference type="ChEBI" id="CHEBI:456215"/>
        <dbReference type="EC" id="2.7.6.3"/>
    </reaction>
</comment>
<evidence type="ECO:0000256" key="16">
    <source>
        <dbReference type="ARBA" id="ARBA00022777"/>
    </source>
</evidence>
<evidence type="ECO:0000256" key="6">
    <source>
        <dbReference type="ARBA" id="ARBA00005013"/>
    </source>
</evidence>
<keyword evidence="14" id="KW-0479">Metal-binding</keyword>
<reference evidence="26 27" key="1">
    <citation type="submission" date="2020-08" db="EMBL/GenBank/DDBJ databases">
        <title>The completed genome sequence of the pathogenic ascomycete fungus Penicillium digitatum.</title>
        <authorList>
            <person name="Wang M."/>
        </authorList>
    </citation>
    <scope>NUCLEOTIDE SEQUENCE [LARGE SCALE GENOMIC DNA]</scope>
    <source>
        <strain evidence="26 27">PdW03</strain>
    </source>
</reference>
<dbReference type="PANTHER" id="PTHR20941">
    <property type="entry name" value="FOLATE SYNTHESIS PROTEINS"/>
    <property type="match status" value="1"/>
</dbReference>
<dbReference type="EMBL" id="CP060776">
    <property type="protein sequence ID" value="QQK44680.1"/>
    <property type="molecule type" value="Genomic_DNA"/>
</dbReference>
<gene>
    <name evidence="26" type="ORF">Pdw03_8581</name>
</gene>
<dbReference type="FunFam" id="3.30.70.560:FF:000005">
    <property type="entry name" value="Folic acid synthesis protein fol1"/>
    <property type="match status" value="1"/>
</dbReference>
<dbReference type="InterPro" id="IPR006390">
    <property type="entry name" value="DHP_synth_dom"/>
</dbReference>
<dbReference type="EC" id="2.7.6.3" evidence="12"/>
<dbReference type="InterPro" id="IPR000550">
    <property type="entry name" value="Hppk"/>
</dbReference>
<evidence type="ECO:0000256" key="12">
    <source>
        <dbReference type="ARBA" id="ARBA00013253"/>
    </source>
</evidence>
<dbReference type="EC" id="4.1.2.25" evidence="11"/>
<keyword evidence="17" id="KW-0067">ATP-binding</keyword>
<dbReference type="SUPFAM" id="SSF55083">
    <property type="entry name" value="6-hydroxymethyl-7,8-dihydropterin pyrophosphokinase, HPPK"/>
    <property type="match status" value="1"/>
</dbReference>
<evidence type="ECO:0000256" key="17">
    <source>
        <dbReference type="ARBA" id="ARBA00022840"/>
    </source>
</evidence>
<dbReference type="FunFam" id="3.20.20.20:FF:000006">
    <property type="entry name" value="Dihydropteroate synthase"/>
    <property type="match status" value="1"/>
</dbReference>
<comment type="similarity">
    <text evidence="9">In the C-terminal section; belongs to the DHPS family.</text>
</comment>
<dbReference type="NCBIfam" id="TIGR01496">
    <property type="entry name" value="DHPS"/>
    <property type="match status" value="1"/>
</dbReference>
<name>A0A7T6XP67_PENDI</name>
<proteinExistence type="inferred from homology"/>
<sequence length="570" mass="62245">MSARAIQRAPPSASFVSHPGQIGRSLRLSPLVAAQTRRADYRLLHTSYRTFSPQSLGLLNQSQLKDTAQLTSGILARNGLSRRSISSLYLTPPVRDFSSAQAVNSKMNLKFPSPDTHRVFIALGSNVGDRVEMIEQACFEMDRAGIKVKRTSSLFETAPMYVLDQDPFINGVCEVETTLEPLDLLDALQSIEIDMGRKKLIDKGPRSIDLDILLYDQKIFSHERLNIPHNLMLERDFVLRPLSQLIPSEYPPLPGKNKQTYSTHLKALPPPEPTPISTTPISPLFPSLHATDPKRSTHVMAILNLTPDSFSDGGMHAPTDLNYIAETVRNFIASGATIIDVGGESTRPGSTPVGAAEEIARVVPAIKHIRTSIPEAANIAISIDTYRASVAEAACAAGADIVNDVSAGLLDPEMLPTVARIGKSVILMHMRGTPQTMTSLHEYPSGVIPEVAAELGARIAAAEDAGIRRWRIILDPGLGFAKIQTHDLEILRELPRLRAMPGLECFPWLMGPSRKRFIGHITGVKTPRERVWGTAATVSASVAGGADIVRVHDVQEMWQVTKVADAIYRV</sequence>
<dbReference type="SUPFAM" id="SSF51717">
    <property type="entry name" value="Dihydropteroate synthetase-like"/>
    <property type="match status" value="1"/>
</dbReference>